<evidence type="ECO:0000259" key="5">
    <source>
        <dbReference type="PROSITE" id="PS50887"/>
    </source>
</evidence>
<dbReference type="Gene3D" id="3.30.70.270">
    <property type="match status" value="1"/>
</dbReference>
<dbReference type="Pfam" id="PF00990">
    <property type="entry name" value="GGDEF"/>
    <property type="match status" value="1"/>
</dbReference>
<dbReference type="NCBIfam" id="TIGR00254">
    <property type="entry name" value="GGDEF"/>
    <property type="match status" value="1"/>
</dbReference>
<feature type="transmembrane region" description="Helical" evidence="4">
    <location>
        <begin position="154"/>
        <end position="175"/>
    </location>
</feature>
<proteinExistence type="predicted"/>
<comment type="caution">
    <text evidence="6">The sequence shown here is derived from an EMBL/GenBank/DDBJ whole genome shotgun (WGS) entry which is preliminary data.</text>
</comment>
<dbReference type="InterPro" id="IPR050469">
    <property type="entry name" value="Diguanylate_Cyclase"/>
</dbReference>
<dbReference type="Proteomes" id="UP000632063">
    <property type="component" value="Unassembled WGS sequence"/>
</dbReference>
<reference evidence="6 7" key="2">
    <citation type="journal article" date="2021" name="Int. J. Syst. Evol. Microbiol.">
        <title>Roseibium litorale sp. nov., isolated from a tidal flat sediment and proposal for the reclassification of Labrenzia polysiphoniae as Roseibium polysiphoniae comb. nov.</title>
        <authorList>
            <person name="Liu Y."/>
            <person name="Pei T."/>
            <person name="Du J."/>
            <person name="Chao M."/>
            <person name="Deng M.R."/>
            <person name="Zhu H."/>
        </authorList>
    </citation>
    <scope>NUCLEOTIDE SEQUENCE [LARGE SCALE GENOMIC DNA]</scope>
    <source>
        <strain evidence="6 7">4C16A</strain>
    </source>
</reference>
<feature type="domain" description="GGDEF" evidence="5">
    <location>
        <begin position="217"/>
        <end position="349"/>
    </location>
</feature>
<protein>
    <recommendedName>
        <fullName evidence="1">diguanylate cyclase</fullName>
        <ecNumber evidence="1">2.7.7.65</ecNumber>
    </recommendedName>
</protein>
<name>A0ABR9CH14_9HYPH</name>
<keyword evidence="7" id="KW-1185">Reference proteome</keyword>
<organism evidence="6 7">
    <name type="scientific">Roseibium litorale</name>
    <dbReference type="NCBI Taxonomy" id="2803841"/>
    <lineage>
        <taxon>Bacteria</taxon>
        <taxon>Pseudomonadati</taxon>
        <taxon>Pseudomonadota</taxon>
        <taxon>Alphaproteobacteria</taxon>
        <taxon>Hyphomicrobiales</taxon>
        <taxon>Stappiaceae</taxon>
        <taxon>Roseibium</taxon>
    </lineage>
</organism>
<dbReference type="InterPro" id="IPR043128">
    <property type="entry name" value="Rev_trsase/Diguanyl_cyclase"/>
</dbReference>
<evidence type="ECO:0000256" key="2">
    <source>
        <dbReference type="ARBA" id="ARBA00034247"/>
    </source>
</evidence>
<feature type="region of interest" description="Disordered" evidence="3">
    <location>
        <begin position="350"/>
        <end position="371"/>
    </location>
</feature>
<gene>
    <name evidence="6" type="ORF">IG616_00465</name>
</gene>
<dbReference type="CDD" id="cd01949">
    <property type="entry name" value="GGDEF"/>
    <property type="match status" value="1"/>
</dbReference>
<reference evidence="7" key="1">
    <citation type="submission" date="2020-09" db="EMBL/GenBank/DDBJ databases">
        <title>The genome sequence of strain Labrenzia suaedae 4C16A.</title>
        <authorList>
            <person name="Liu Y."/>
        </authorList>
    </citation>
    <scope>NUCLEOTIDE SEQUENCE [LARGE SCALE GENOMIC DNA]</scope>
    <source>
        <strain evidence="7">4C16A</strain>
    </source>
</reference>
<dbReference type="SMART" id="SM00267">
    <property type="entry name" value="GGDEF"/>
    <property type="match status" value="1"/>
</dbReference>
<keyword evidence="4" id="KW-1133">Transmembrane helix</keyword>
<evidence type="ECO:0000256" key="1">
    <source>
        <dbReference type="ARBA" id="ARBA00012528"/>
    </source>
</evidence>
<evidence type="ECO:0000256" key="4">
    <source>
        <dbReference type="SAM" id="Phobius"/>
    </source>
</evidence>
<evidence type="ECO:0000256" key="3">
    <source>
        <dbReference type="SAM" id="MobiDB-lite"/>
    </source>
</evidence>
<evidence type="ECO:0000313" key="6">
    <source>
        <dbReference type="EMBL" id="MBD8890004.1"/>
    </source>
</evidence>
<dbReference type="PROSITE" id="PS50887">
    <property type="entry name" value="GGDEF"/>
    <property type="match status" value="1"/>
</dbReference>
<accession>A0ABR9CH14</accession>
<sequence length="371" mass="40020">MIREFLNNVPDAAEMIAAGDSQPIASSGTLKVPVQTALLGFQIFNAAGGVSYRSMTGLAGQNTQDAEKQTVAEVLKSGVPVIHIAHHHADHSLAAQQQPDSATAGGVAAPHAAATAFVPITSETGQTIGVMHATMNVSHVQELMELAFYNVSELVHLGTILLVLIPAVALALRTWQMMRTDRKLLELAKYDQTTGVYNRGTIVEILSQAFPPTPSRANYGLLFVDVDYFKSVNDTFGHHNGDQVLRHIASVLKDCVRKDHDKVARYGGDEFLIVCPRISMAGLREIYQRIERAIKTPIEIAGHPYSVGLSIGAYVSTDADSQKSALHKADLAVYAAKHAGRGRTVEYSNHMKDVPRTQDAHTPAATSPRSA</sequence>
<keyword evidence="4" id="KW-0472">Membrane</keyword>
<dbReference type="EC" id="2.7.7.65" evidence="1"/>
<dbReference type="RefSeq" id="WP_192145375.1">
    <property type="nucleotide sequence ID" value="NZ_JACYXI010000001.1"/>
</dbReference>
<comment type="catalytic activity">
    <reaction evidence="2">
        <text>2 GTP = 3',3'-c-di-GMP + 2 diphosphate</text>
        <dbReference type="Rhea" id="RHEA:24898"/>
        <dbReference type="ChEBI" id="CHEBI:33019"/>
        <dbReference type="ChEBI" id="CHEBI:37565"/>
        <dbReference type="ChEBI" id="CHEBI:58805"/>
        <dbReference type="EC" id="2.7.7.65"/>
    </reaction>
</comment>
<dbReference type="InterPro" id="IPR000160">
    <property type="entry name" value="GGDEF_dom"/>
</dbReference>
<feature type="compositionally biased region" description="Basic and acidic residues" evidence="3">
    <location>
        <begin position="350"/>
        <end position="359"/>
    </location>
</feature>
<dbReference type="PANTHER" id="PTHR45138">
    <property type="entry name" value="REGULATORY COMPONENTS OF SENSORY TRANSDUCTION SYSTEM"/>
    <property type="match status" value="1"/>
</dbReference>
<keyword evidence="4" id="KW-0812">Transmembrane</keyword>
<dbReference type="SUPFAM" id="SSF55073">
    <property type="entry name" value="Nucleotide cyclase"/>
    <property type="match status" value="1"/>
</dbReference>
<evidence type="ECO:0000313" key="7">
    <source>
        <dbReference type="Proteomes" id="UP000632063"/>
    </source>
</evidence>
<dbReference type="PANTHER" id="PTHR45138:SF9">
    <property type="entry name" value="DIGUANYLATE CYCLASE DGCM-RELATED"/>
    <property type="match status" value="1"/>
</dbReference>
<dbReference type="EMBL" id="JACYXI010000001">
    <property type="protein sequence ID" value="MBD8890004.1"/>
    <property type="molecule type" value="Genomic_DNA"/>
</dbReference>
<dbReference type="InterPro" id="IPR029787">
    <property type="entry name" value="Nucleotide_cyclase"/>
</dbReference>